<dbReference type="AlphaFoldDB" id="A0AAF0ZQ32"/>
<proteinExistence type="predicted"/>
<accession>A0AAF0ZQ32</accession>
<dbReference type="EMBL" id="CP133620">
    <property type="protein sequence ID" value="WMV45708.1"/>
    <property type="molecule type" value="Genomic_DNA"/>
</dbReference>
<name>A0AAF0ZQ32_SOLVR</name>
<evidence type="ECO:0000313" key="2">
    <source>
        <dbReference type="EMBL" id="WMV45708.1"/>
    </source>
</evidence>
<gene>
    <name evidence="2" type="ORF">MTR67_039093</name>
</gene>
<dbReference type="Proteomes" id="UP001234989">
    <property type="component" value="Chromosome 9"/>
</dbReference>
<evidence type="ECO:0000313" key="3">
    <source>
        <dbReference type="Proteomes" id="UP001234989"/>
    </source>
</evidence>
<protein>
    <submittedName>
        <fullName evidence="2">Uncharacterized protein</fullName>
    </submittedName>
</protein>
<feature type="compositionally biased region" description="Low complexity" evidence="1">
    <location>
        <begin position="68"/>
        <end position="81"/>
    </location>
</feature>
<feature type="region of interest" description="Disordered" evidence="1">
    <location>
        <begin position="25"/>
        <end position="88"/>
    </location>
</feature>
<feature type="compositionally biased region" description="Basic and acidic residues" evidence="1">
    <location>
        <begin position="25"/>
        <end position="58"/>
    </location>
</feature>
<evidence type="ECO:0000256" key="1">
    <source>
        <dbReference type="SAM" id="MobiDB-lite"/>
    </source>
</evidence>
<organism evidence="2 3">
    <name type="scientific">Solanum verrucosum</name>
    <dbReference type="NCBI Taxonomy" id="315347"/>
    <lineage>
        <taxon>Eukaryota</taxon>
        <taxon>Viridiplantae</taxon>
        <taxon>Streptophyta</taxon>
        <taxon>Embryophyta</taxon>
        <taxon>Tracheophyta</taxon>
        <taxon>Spermatophyta</taxon>
        <taxon>Magnoliopsida</taxon>
        <taxon>eudicotyledons</taxon>
        <taxon>Gunneridae</taxon>
        <taxon>Pentapetalae</taxon>
        <taxon>asterids</taxon>
        <taxon>lamiids</taxon>
        <taxon>Solanales</taxon>
        <taxon>Solanaceae</taxon>
        <taxon>Solanoideae</taxon>
        <taxon>Solaneae</taxon>
        <taxon>Solanum</taxon>
    </lineage>
</organism>
<keyword evidence="3" id="KW-1185">Reference proteome</keyword>
<reference evidence="2" key="1">
    <citation type="submission" date="2023-08" db="EMBL/GenBank/DDBJ databases">
        <title>A de novo genome assembly of Solanum verrucosum Schlechtendal, a Mexican diploid species geographically isolated from the other diploid A-genome species in potato relatives.</title>
        <authorList>
            <person name="Hosaka K."/>
        </authorList>
    </citation>
    <scope>NUCLEOTIDE SEQUENCE</scope>
    <source>
        <tissue evidence="2">Young leaves</tissue>
    </source>
</reference>
<sequence length="88" mass="9791">MGTTVELVVFEDAFCGRLFPRELREAKVEEDKLKGKEEFHSKRAKTTSHESGHQKTGDMNRSSFQQRSSGPAPSSANAPVPRGKMIID</sequence>